<dbReference type="InterPro" id="IPR016035">
    <property type="entry name" value="Acyl_Trfase/lysoPLipase"/>
</dbReference>
<dbReference type="InParanoid" id="G2XPS3"/>
<sequence length="90" mass="10118">MDQIMSSDVSFEQIYWADNMVRSVLFSSAVISAISKEHFNLVLEIGPYTVLKGPTTECIRLASDNQISYHGVLQRQENSVNTFSNALDFV</sequence>
<protein>
    <submittedName>
        <fullName evidence="1">BcPKS7, polyketide synthase, partial sequence</fullName>
    </submittedName>
</protein>
<dbReference type="STRING" id="999810.G2XPS3"/>
<dbReference type="InterPro" id="IPR001227">
    <property type="entry name" value="Ac_transferase_dom_sf"/>
</dbReference>
<dbReference type="SUPFAM" id="SSF52151">
    <property type="entry name" value="FabD/lysophospholipase-like"/>
    <property type="match status" value="1"/>
</dbReference>
<dbReference type="GO" id="GO:0016740">
    <property type="term" value="F:transferase activity"/>
    <property type="evidence" value="ECO:0007669"/>
    <property type="project" value="InterPro"/>
</dbReference>
<dbReference type="eggNOG" id="KOG1202">
    <property type="taxonomic scope" value="Eukaryota"/>
</dbReference>
<dbReference type="EMBL" id="FQ790250">
    <property type="protein sequence ID" value="CCD42811.1"/>
    <property type="molecule type" value="Genomic_DNA"/>
</dbReference>
<dbReference type="Gene3D" id="3.40.366.10">
    <property type="entry name" value="Malonyl-Coenzyme A Acyl Carrier Protein, domain 2"/>
    <property type="match status" value="1"/>
</dbReference>
<accession>G2XPS3</accession>
<proteinExistence type="predicted"/>
<dbReference type="HOGENOM" id="CLU_2440572_0_0_1"/>
<dbReference type="AlphaFoldDB" id="G2XPS3"/>
<evidence type="ECO:0000313" key="2">
    <source>
        <dbReference type="Proteomes" id="UP000008177"/>
    </source>
</evidence>
<dbReference type="Proteomes" id="UP000008177">
    <property type="component" value="Unplaced contigs"/>
</dbReference>
<evidence type="ECO:0000313" key="1">
    <source>
        <dbReference type="EMBL" id="CCD42811.1"/>
    </source>
</evidence>
<organism evidence="1 2">
    <name type="scientific">Botryotinia fuckeliana (strain T4)</name>
    <name type="common">Noble rot fungus</name>
    <name type="synonym">Botrytis cinerea</name>
    <dbReference type="NCBI Taxonomy" id="999810"/>
    <lineage>
        <taxon>Eukaryota</taxon>
        <taxon>Fungi</taxon>
        <taxon>Dikarya</taxon>
        <taxon>Ascomycota</taxon>
        <taxon>Pezizomycotina</taxon>
        <taxon>Leotiomycetes</taxon>
        <taxon>Helotiales</taxon>
        <taxon>Sclerotiniaceae</taxon>
        <taxon>Botrytis</taxon>
    </lineage>
</organism>
<reference evidence="2" key="1">
    <citation type="journal article" date="2011" name="PLoS Genet.">
        <title>Genomic analysis of the necrotrophic fungal pathogens Sclerotinia sclerotiorum and Botrytis cinerea.</title>
        <authorList>
            <person name="Amselem J."/>
            <person name="Cuomo C.A."/>
            <person name="van Kan J.A."/>
            <person name="Viaud M."/>
            <person name="Benito E.P."/>
            <person name="Couloux A."/>
            <person name="Coutinho P.M."/>
            <person name="de Vries R.P."/>
            <person name="Dyer P.S."/>
            <person name="Fillinger S."/>
            <person name="Fournier E."/>
            <person name="Gout L."/>
            <person name="Hahn M."/>
            <person name="Kohn L."/>
            <person name="Lapalu N."/>
            <person name="Plummer K.M."/>
            <person name="Pradier J.M."/>
            <person name="Quevillon E."/>
            <person name="Sharon A."/>
            <person name="Simon A."/>
            <person name="ten Have A."/>
            <person name="Tudzynski B."/>
            <person name="Tudzynski P."/>
            <person name="Wincker P."/>
            <person name="Andrew M."/>
            <person name="Anthouard V."/>
            <person name="Beever R.E."/>
            <person name="Beffa R."/>
            <person name="Benoit I."/>
            <person name="Bouzid O."/>
            <person name="Brault B."/>
            <person name="Chen Z."/>
            <person name="Choquer M."/>
            <person name="Collemare J."/>
            <person name="Cotton P."/>
            <person name="Danchin E.G."/>
            <person name="Da Silva C."/>
            <person name="Gautier A."/>
            <person name="Giraud C."/>
            <person name="Giraud T."/>
            <person name="Gonzalez C."/>
            <person name="Grossetete S."/>
            <person name="Guldener U."/>
            <person name="Henrissat B."/>
            <person name="Howlett B.J."/>
            <person name="Kodira C."/>
            <person name="Kretschmer M."/>
            <person name="Lappartient A."/>
            <person name="Leroch M."/>
            <person name="Levis C."/>
            <person name="Mauceli E."/>
            <person name="Neuveglise C."/>
            <person name="Oeser B."/>
            <person name="Pearson M."/>
            <person name="Poulain J."/>
            <person name="Poussereau N."/>
            <person name="Quesneville H."/>
            <person name="Rascle C."/>
            <person name="Schumacher J."/>
            <person name="Segurens B."/>
            <person name="Sexton A."/>
            <person name="Silva E."/>
            <person name="Sirven C."/>
            <person name="Soanes D.M."/>
            <person name="Talbot N.J."/>
            <person name="Templeton M."/>
            <person name="Yandava C."/>
            <person name="Yarden O."/>
            <person name="Zeng Q."/>
            <person name="Rollins J.A."/>
            <person name="Lebrun M.H."/>
            <person name="Dickman M."/>
        </authorList>
    </citation>
    <scope>NUCLEOTIDE SEQUENCE [LARGE SCALE GENOMIC DNA]</scope>
    <source>
        <strain evidence="2">T4</strain>
    </source>
</reference>
<gene>
    <name evidence="1" type="ORF">BofuT4_uP071070.1</name>
</gene>
<name>G2XPS3_BOTF4</name>